<evidence type="ECO:0000313" key="4">
    <source>
        <dbReference type="Proteomes" id="UP001146120"/>
    </source>
</evidence>
<sequence>MSLVHENFPHLSTAEWDALKRLAVAVGDTLVTSLLCERGPDEHRAAAIEFLGREVAQVRAERDALQTTCRSSAVPTAGRVNQRVTDDLARVAFAMSKLTGRARSWAFSRHMSDASCFRDLAALKSELRAAFEPSKSEFHLPDYVQKLRYLAASIVDEPIDMATQVATFMKGLRDGPFKNHLFREFPSTLEAAISLAQQEEFSCRQARAHSTRGAARHEAEPMDLSMIKQHAPFRRDASPPARREHFARDDTRRGKCHRCGRKGHYAAQCRRPAPMAVELRRRSGGRRSDAKNVMVQ</sequence>
<evidence type="ECO:0000259" key="2">
    <source>
        <dbReference type="PROSITE" id="PS50158"/>
    </source>
</evidence>
<name>A0AAV2ZBT5_9STRA</name>
<keyword evidence="1" id="KW-0863">Zinc-finger</keyword>
<keyword evidence="4" id="KW-1185">Reference proteome</keyword>
<dbReference type="InterPro" id="IPR001878">
    <property type="entry name" value="Znf_CCHC"/>
</dbReference>
<protein>
    <recommendedName>
        <fullName evidence="2">CCHC-type domain-containing protein</fullName>
    </recommendedName>
</protein>
<dbReference type="GO" id="GO:0008270">
    <property type="term" value="F:zinc ion binding"/>
    <property type="evidence" value="ECO:0007669"/>
    <property type="project" value="UniProtKB-KW"/>
</dbReference>
<dbReference type="Gene3D" id="4.10.60.10">
    <property type="entry name" value="Zinc finger, CCHC-type"/>
    <property type="match status" value="1"/>
</dbReference>
<feature type="domain" description="CCHC-type" evidence="2">
    <location>
        <begin position="255"/>
        <end position="271"/>
    </location>
</feature>
<dbReference type="SUPFAM" id="SSF57756">
    <property type="entry name" value="Retrovirus zinc finger-like domains"/>
    <property type="match status" value="1"/>
</dbReference>
<dbReference type="EMBL" id="DAKRPA010000015">
    <property type="protein sequence ID" value="DBA03766.1"/>
    <property type="molecule type" value="Genomic_DNA"/>
</dbReference>
<gene>
    <name evidence="3" type="ORF">N0F65_005656</name>
</gene>
<reference evidence="3" key="2">
    <citation type="journal article" date="2023" name="Microbiol Resour">
        <title>Decontamination and Annotation of the Draft Genome Sequence of the Oomycete Lagenidium giganteum ARSEF 373.</title>
        <authorList>
            <person name="Morgan W.R."/>
            <person name="Tartar A."/>
        </authorList>
    </citation>
    <scope>NUCLEOTIDE SEQUENCE</scope>
    <source>
        <strain evidence="3">ARSEF 373</strain>
    </source>
</reference>
<proteinExistence type="predicted"/>
<comment type="caution">
    <text evidence="3">The sequence shown here is derived from an EMBL/GenBank/DDBJ whole genome shotgun (WGS) entry which is preliminary data.</text>
</comment>
<keyword evidence="1" id="KW-0479">Metal-binding</keyword>
<dbReference type="PROSITE" id="PS50158">
    <property type="entry name" value="ZF_CCHC"/>
    <property type="match status" value="1"/>
</dbReference>
<accession>A0AAV2ZBT5</accession>
<organism evidence="3 4">
    <name type="scientific">Lagenidium giganteum</name>
    <dbReference type="NCBI Taxonomy" id="4803"/>
    <lineage>
        <taxon>Eukaryota</taxon>
        <taxon>Sar</taxon>
        <taxon>Stramenopiles</taxon>
        <taxon>Oomycota</taxon>
        <taxon>Peronosporomycetes</taxon>
        <taxon>Pythiales</taxon>
        <taxon>Pythiaceae</taxon>
    </lineage>
</organism>
<dbReference type="Proteomes" id="UP001146120">
    <property type="component" value="Unassembled WGS sequence"/>
</dbReference>
<dbReference type="GO" id="GO:0003676">
    <property type="term" value="F:nucleic acid binding"/>
    <property type="evidence" value="ECO:0007669"/>
    <property type="project" value="InterPro"/>
</dbReference>
<reference evidence="3" key="1">
    <citation type="submission" date="2022-11" db="EMBL/GenBank/DDBJ databases">
        <authorList>
            <person name="Morgan W.R."/>
            <person name="Tartar A."/>
        </authorList>
    </citation>
    <scope>NUCLEOTIDE SEQUENCE</scope>
    <source>
        <strain evidence="3">ARSEF 373</strain>
    </source>
</reference>
<dbReference type="InterPro" id="IPR036875">
    <property type="entry name" value="Znf_CCHC_sf"/>
</dbReference>
<keyword evidence="1" id="KW-0862">Zinc</keyword>
<dbReference type="AlphaFoldDB" id="A0AAV2ZBT5"/>
<evidence type="ECO:0000313" key="3">
    <source>
        <dbReference type="EMBL" id="DBA03766.1"/>
    </source>
</evidence>
<evidence type="ECO:0000256" key="1">
    <source>
        <dbReference type="PROSITE-ProRule" id="PRU00047"/>
    </source>
</evidence>